<dbReference type="GO" id="GO:0016627">
    <property type="term" value="F:oxidoreductase activity, acting on the CH-CH group of donors"/>
    <property type="evidence" value="ECO:0007669"/>
    <property type="project" value="InterPro"/>
</dbReference>
<dbReference type="Pfam" id="PF02771">
    <property type="entry name" value="Acyl-CoA_dh_N"/>
    <property type="match status" value="1"/>
</dbReference>
<dbReference type="InterPro" id="IPR013786">
    <property type="entry name" value="AcylCoA_DH/ox_N"/>
</dbReference>
<dbReference type="EMBL" id="PUIO01000041">
    <property type="protein sequence ID" value="PQP20272.1"/>
    <property type="molecule type" value="Genomic_DNA"/>
</dbReference>
<evidence type="ECO:0000259" key="1">
    <source>
        <dbReference type="Pfam" id="PF02771"/>
    </source>
</evidence>
<comment type="caution">
    <text evidence="2">The sequence shown here is derived from an EMBL/GenBank/DDBJ whole genome shotgun (WGS) entry which is preliminary data.</text>
</comment>
<organism evidence="2 3">
    <name type="scientific">Rhodococcus opacus</name>
    <name type="common">Nocardia opaca</name>
    <dbReference type="NCBI Taxonomy" id="37919"/>
    <lineage>
        <taxon>Bacteria</taxon>
        <taxon>Bacillati</taxon>
        <taxon>Actinomycetota</taxon>
        <taxon>Actinomycetes</taxon>
        <taxon>Mycobacteriales</taxon>
        <taxon>Nocardiaceae</taxon>
        <taxon>Rhodococcus</taxon>
    </lineage>
</organism>
<protein>
    <submittedName>
        <fullName evidence="2">Acyl-CoA dehydrogenase</fullName>
    </submittedName>
</protein>
<reference evidence="3" key="1">
    <citation type="submission" date="2018-02" db="EMBL/GenBank/DDBJ databases">
        <title>Draft genome sequencing of Rhodococcus opacus KU647198.</title>
        <authorList>
            <person name="Zheng B.-X."/>
        </authorList>
    </citation>
    <scope>NUCLEOTIDE SEQUENCE [LARGE SCALE GENOMIC DNA]</scope>
    <source>
        <strain evidence="3">04-OD7</strain>
    </source>
</reference>
<dbReference type="Proteomes" id="UP000239290">
    <property type="component" value="Unassembled WGS sequence"/>
</dbReference>
<sequence>MTGPATDTEMREFARMLDQVFATDRRAPGEAREFDRELWSTLAELGLTRLTGPQSEGGSDAGWTESAYLLAAASAADLPIAENDLLAGWLLGRSGCPTANSGPVVVRTAAVLDADGTARHVPWARSVDALVGLWEADGTWRVAEFARSDLEVTEAANLASMPRDHVRVDLSAQQGTSVPADVVTEYGHAASVVVRNAHQCLGAVGFTREHELHRHTTALLAWRSEYGSVRYWDEALVAAAAAAGERGLWPLITDG</sequence>
<dbReference type="InterPro" id="IPR036250">
    <property type="entry name" value="AcylCo_DH-like_C"/>
</dbReference>
<feature type="domain" description="Acyl-CoA dehydrogenase/oxidase N-terminal" evidence="1">
    <location>
        <begin position="12"/>
        <end position="80"/>
    </location>
</feature>
<dbReference type="InterPro" id="IPR009100">
    <property type="entry name" value="AcylCoA_DH/oxidase_NM_dom_sf"/>
</dbReference>
<evidence type="ECO:0000313" key="3">
    <source>
        <dbReference type="Proteomes" id="UP000239290"/>
    </source>
</evidence>
<evidence type="ECO:0000313" key="2">
    <source>
        <dbReference type="EMBL" id="PQP20272.1"/>
    </source>
</evidence>
<gene>
    <name evidence="2" type="ORF">C5613_28580</name>
</gene>
<dbReference type="Gene3D" id="1.10.540.10">
    <property type="entry name" value="Acyl-CoA dehydrogenase/oxidase, N-terminal domain"/>
    <property type="match status" value="1"/>
</dbReference>
<accession>A0A2S8J113</accession>
<dbReference type="InterPro" id="IPR037069">
    <property type="entry name" value="AcylCoA_DH/ox_N_sf"/>
</dbReference>
<dbReference type="SUPFAM" id="SSF47203">
    <property type="entry name" value="Acyl-CoA dehydrogenase C-terminal domain-like"/>
    <property type="match status" value="1"/>
</dbReference>
<name>A0A2S8J113_RHOOP</name>
<proteinExistence type="predicted"/>
<dbReference type="AlphaFoldDB" id="A0A2S8J113"/>
<dbReference type="SUPFAM" id="SSF56645">
    <property type="entry name" value="Acyl-CoA dehydrogenase NM domain-like"/>
    <property type="match status" value="1"/>
</dbReference>
<dbReference type="GO" id="GO:0050660">
    <property type="term" value="F:flavin adenine dinucleotide binding"/>
    <property type="evidence" value="ECO:0007669"/>
    <property type="project" value="InterPro"/>
</dbReference>